<sequence>MDPSKESPKKSEEKTETPKDEHTNNDQPQDAKEDQRGVDMIKIMEESKDNEQNAFGYNHFKKSTSKPLNFASHWDADSAMTNISVEKLSLVDGAEELDLPDEAAVILDDLRNEIQKITPTVKKEGVKILYSYGTPESCGKLSSAIGHHKVRAHNNIKASFANYTWRPRKSEKFYLQCS</sequence>
<evidence type="ECO:0000313" key="2">
    <source>
        <dbReference type="EMBL" id="KAF4470078.1"/>
    </source>
</evidence>
<reference evidence="2 3" key="1">
    <citation type="submission" date="2020-01" db="EMBL/GenBank/DDBJ databases">
        <title>Identification and distribution of gene clusters putatively required for synthesis of sphingolipid metabolism inhibitors in phylogenetically diverse species of the filamentous fungus Fusarium.</title>
        <authorList>
            <person name="Kim H.-S."/>
            <person name="Busman M."/>
            <person name="Brown D.W."/>
            <person name="Divon H."/>
            <person name="Uhlig S."/>
            <person name="Proctor R.H."/>
        </authorList>
    </citation>
    <scope>NUCLEOTIDE SEQUENCE [LARGE SCALE GENOMIC DNA]</scope>
    <source>
        <strain evidence="2 3">NRRL 20459</strain>
    </source>
</reference>
<dbReference type="OrthoDB" id="5112623at2759"/>
<protein>
    <submittedName>
        <fullName evidence="2">Uncharacterized protein</fullName>
    </submittedName>
</protein>
<dbReference type="Proteomes" id="UP000554235">
    <property type="component" value="Unassembled WGS sequence"/>
</dbReference>
<comment type="caution">
    <text evidence="2">The sequence shown here is derived from an EMBL/GenBank/DDBJ whole genome shotgun (WGS) entry which is preliminary data.</text>
</comment>
<gene>
    <name evidence="2" type="ORF">FALBO_3023</name>
</gene>
<evidence type="ECO:0000313" key="3">
    <source>
        <dbReference type="Proteomes" id="UP000554235"/>
    </source>
</evidence>
<dbReference type="AlphaFoldDB" id="A0A8H4LL05"/>
<name>A0A8H4LL05_9HYPO</name>
<feature type="region of interest" description="Disordered" evidence="1">
    <location>
        <begin position="1"/>
        <end position="46"/>
    </location>
</feature>
<proteinExistence type="predicted"/>
<dbReference type="EMBL" id="JAADYS010000396">
    <property type="protein sequence ID" value="KAF4470078.1"/>
    <property type="molecule type" value="Genomic_DNA"/>
</dbReference>
<keyword evidence="3" id="KW-1185">Reference proteome</keyword>
<accession>A0A8H4LL05</accession>
<organism evidence="2 3">
    <name type="scientific">Fusarium albosuccineum</name>
    <dbReference type="NCBI Taxonomy" id="1237068"/>
    <lineage>
        <taxon>Eukaryota</taxon>
        <taxon>Fungi</taxon>
        <taxon>Dikarya</taxon>
        <taxon>Ascomycota</taxon>
        <taxon>Pezizomycotina</taxon>
        <taxon>Sordariomycetes</taxon>
        <taxon>Hypocreomycetidae</taxon>
        <taxon>Hypocreales</taxon>
        <taxon>Nectriaceae</taxon>
        <taxon>Fusarium</taxon>
        <taxon>Fusarium decemcellulare species complex</taxon>
    </lineage>
</organism>
<evidence type="ECO:0000256" key="1">
    <source>
        <dbReference type="SAM" id="MobiDB-lite"/>
    </source>
</evidence>